<dbReference type="EMBL" id="KI393807">
    <property type="protein sequence ID" value="ERN07057.1"/>
    <property type="molecule type" value="Genomic_DNA"/>
</dbReference>
<proteinExistence type="predicted"/>
<dbReference type="AlphaFoldDB" id="W1PAX1"/>
<keyword evidence="3" id="KW-1185">Reference proteome</keyword>
<evidence type="ECO:0000313" key="3">
    <source>
        <dbReference type="Proteomes" id="UP000017836"/>
    </source>
</evidence>
<feature type="domain" description="Terpene synthase metal-binding" evidence="1">
    <location>
        <begin position="11"/>
        <end position="71"/>
    </location>
</feature>
<gene>
    <name evidence="2" type="ORF">AMTR_s00019p00048020</name>
</gene>
<dbReference type="GO" id="GO:0000287">
    <property type="term" value="F:magnesium ion binding"/>
    <property type="evidence" value="ECO:0007669"/>
    <property type="project" value="InterPro"/>
</dbReference>
<dbReference type="InterPro" id="IPR008949">
    <property type="entry name" value="Isoprenoid_synthase_dom_sf"/>
</dbReference>
<sequence length="72" mass="8284">MKLVNQKACAAFTKMACISAMHDGIFDLPTSKLEDLHLYFHAVERWDLSCLDCLPKHVTFICFYNTLNEMAK</sequence>
<dbReference type="Gene3D" id="1.10.600.10">
    <property type="entry name" value="Farnesyl Diphosphate Synthase"/>
    <property type="match status" value="1"/>
</dbReference>
<dbReference type="Proteomes" id="UP000017836">
    <property type="component" value="Unassembled WGS sequence"/>
</dbReference>
<accession>W1PAX1</accession>
<dbReference type="InterPro" id="IPR005630">
    <property type="entry name" value="Terpene_synthase_metal-bd"/>
</dbReference>
<evidence type="ECO:0000259" key="1">
    <source>
        <dbReference type="Pfam" id="PF03936"/>
    </source>
</evidence>
<organism evidence="2 3">
    <name type="scientific">Amborella trichopoda</name>
    <dbReference type="NCBI Taxonomy" id="13333"/>
    <lineage>
        <taxon>Eukaryota</taxon>
        <taxon>Viridiplantae</taxon>
        <taxon>Streptophyta</taxon>
        <taxon>Embryophyta</taxon>
        <taxon>Tracheophyta</taxon>
        <taxon>Spermatophyta</taxon>
        <taxon>Magnoliopsida</taxon>
        <taxon>Amborellales</taxon>
        <taxon>Amborellaceae</taxon>
        <taxon>Amborella</taxon>
    </lineage>
</organism>
<evidence type="ECO:0000313" key="2">
    <source>
        <dbReference type="EMBL" id="ERN07057.1"/>
    </source>
</evidence>
<dbReference type="GO" id="GO:0010333">
    <property type="term" value="F:terpene synthase activity"/>
    <property type="evidence" value="ECO:0007669"/>
    <property type="project" value="InterPro"/>
</dbReference>
<name>W1PAX1_AMBTC</name>
<dbReference type="Pfam" id="PF03936">
    <property type="entry name" value="Terpene_synth_C"/>
    <property type="match status" value="1"/>
</dbReference>
<reference evidence="3" key="1">
    <citation type="journal article" date="2013" name="Science">
        <title>The Amborella genome and the evolution of flowering plants.</title>
        <authorList>
            <consortium name="Amborella Genome Project"/>
        </authorList>
    </citation>
    <scope>NUCLEOTIDE SEQUENCE [LARGE SCALE GENOMIC DNA]</scope>
</reference>
<protein>
    <recommendedName>
        <fullName evidence="1">Terpene synthase metal-binding domain-containing protein</fullName>
    </recommendedName>
</protein>
<dbReference type="HOGENOM" id="CLU_2725553_0_0_1"/>
<dbReference type="SUPFAM" id="SSF48576">
    <property type="entry name" value="Terpenoid synthases"/>
    <property type="match status" value="1"/>
</dbReference>
<dbReference type="Gramene" id="ERN07057">
    <property type="protein sequence ID" value="ERN07057"/>
    <property type="gene ID" value="AMTR_s00019p00048020"/>
</dbReference>